<evidence type="ECO:0000313" key="1">
    <source>
        <dbReference type="EMBL" id="KAJ7696234.1"/>
    </source>
</evidence>
<evidence type="ECO:0000313" key="2">
    <source>
        <dbReference type="Proteomes" id="UP001221757"/>
    </source>
</evidence>
<protein>
    <submittedName>
        <fullName evidence="1">Uncharacterized protein</fullName>
    </submittedName>
</protein>
<proteinExistence type="predicted"/>
<gene>
    <name evidence="1" type="ORF">B0H17DRAFT_1178006</name>
</gene>
<sequence length="271" mass="29919">MLRQRRETSRINAYLPADSLAGSVSSRDLQRFGLYLRASGVEHEVEGDVQEGERGAVVTAALRSEEVPDVRGIESVGEVREEVEPRDEGEDECGGNEPALGKRKITVERPLTHIMTGPRRKNRLFQWSRMYDADGENDARQLEDYRVDDLLCGAQRKATTRKTLTRLVLEEYAAGFEPSYIAEIAEITAEVAPSRHIPTPAAPGNGTCSKGLELLNCSAGGRTVQSGSILRSSLLLEQGKLYPAPQPGLLDILQMLKYIYKDFVADTLAED</sequence>
<dbReference type="AlphaFoldDB" id="A0AAD7DNU1"/>
<keyword evidence="2" id="KW-1185">Reference proteome</keyword>
<reference evidence="1" key="1">
    <citation type="submission" date="2023-03" db="EMBL/GenBank/DDBJ databases">
        <title>Massive genome expansion in bonnet fungi (Mycena s.s.) driven by repeated elements and novel gene families across ecological guilds.</title>
        <authorList>
            <consortium name="Lawrence Berkeley National Laboratory"/>
            <person name="Harder C.B."/>
            <person name="Miyauchi S."/>
            <person name="Viragh M."/>
            <person name="Kuo A."/>
            <person name="Thoen E."/>
            <person name="Andreopoulos B."/>
            <person name="Lu D."/>
            <person name="Skrede I."/>
            <person name="Drula E."/>
            <person name="Henrissat B."/>
            <person name="Morin E."/>
            <person name="Kohler A."/>
            <person name="Barry K."/>
            <person name="LaButti K."/>
            <person name="Morin E."/>
            <person name="Salamov A."/>
            <person name="Lipzen A."/>
            <person name="Mereny Z."/>
            <person name="Hegedus B."/>
            <person name="Baldrian P."/>
            <person name="Stursova M."/>
            <person name="Weitz H."/>
            <person name="Taylor A."/>
            <person name="Grigoriev I.V."/>
            <person name="Nagy L.G."/>
            <person name="Martin F."/>
            <person name="Kauserud H."/>
        </authorList>
    </citation>
    <scope>NUCLEOTIDE SEQUENCE</scope>
    <source>
        <strain evidence="1">CBHHK067</strain>
    </source>
</reference>
<organism evidence="1 2">
    <name type="scientific">Mycena rosella</name>
    <name type="common">Pink bonnet</name>
    <name type="synonym">Agaricus rosellus</name>
    <dbReference type="NCBI Taxonomy" id="1033263"/>
    <lineage>
        <taxon>Eukaryota</taxon>
        <taxon>Fungi</taxon>
        <taxon>Dikarya</taxon>
        <taxon>Basidiomycota</taxon>
        <taxon>Agaricomycotina</taxon>
        <taxon>Agaricomycetes</taxon>
        <taxon>Agaricomycetidae</taxon>
        <taxon>Agaricales</taxon>
        <taxon>Marasmiineae</taxon>
        <taxon>Mycenaceae</taxon>
        <taxon>Mycena</taxon>
    </lineage>
</organism>
<accession>A0AAD7DNU1</accession>
<name>A0AAD7DNU1_MYCRO</name>
<dbReference type="Proteomes" id="UP001221757">
    <property type="component" value="Unassembled WGS sequence"/>
</dbReference>
<dbReference type="EMBL" id="JARKIE010000035">
    <property type="protein sequence ID" value="KAJ7696234.1"/>
    <property type="molecule type" value="Genomic_DNA"/>
</dbReference>
<comment type="caution">
    <text evidence="1">The sequence shown here is derived from an EMBL/GenBank/DDBJ whole genome shotgun (WGS) entry which is preliminary data.</text>
</comment>